<gene>
    <name evidence="6" type="ORF">RHGRI_025460</name>
</gene>
<protein>
    <recommendedName>
        <fullName evidence="5">Chitin-binding type-1 domain-containing protein</fullName>
    </recommendedName>
</protein>
<dbReference type="InterPro" id="IPR040273">
    <property type="entry name" value="PIP1"/>
</dbReference>
<evidence type="ECO:0000259" key="5">
    <source>
        <dbReference type="PROSITE" id="PS50941"/>
    </source>
</evidence>
<evidence type="ECO:0000256" key="1">
    <source>
        <dbReference type="ARBA" id="ARBA00022669"/>
    </source>
</evidence>
<dbReference type="AlphaFoldDB" id="A0AAV6IUL8"/>
<accession>A0AAV6IUL8</accession>
<feature type="domain" description="Chitin-binding type-1" evidence="5">
    <location>
        <begin position="28"/>
        <end position="63"/>
    </location>
</feature>
<dbReference type="GO" id="GO:0006952">
    <property type="term" value="P:defense response"/>
    <property type="evidence" value="ECO:0007669"/>
    <property type="project" value="InterPro"/>
</dbReference>
<proteinExistence type="predicted"/>
<dbReference type="InterPro" id="IPR001002">
    <property type="entry name" value="Chitin-bd_1"/>
</dbReference>
<dbReference type="GO" id="GO:0008061">
    <property type="term" value="F:chitin binding"/>
    <property type="evidence" value="ECO:0007669"/>
    <property type="project" value="UniProtKB-UniRule"/>
</dbReference>
<keyword evidence="4" id="KW-0732">Signal</keyword>
<dbReference type="CDD" id="cd00035">
    <property type="entry name" value="ChtBD1"/>
    <property type="match status" value="1"/>
</dbReference>
<keyword evidence="2 3" id="KW-1015">Disulfide bond</keyword>
<dbReference type="Pfam" id="PF00187">
    <property type="entry name" value="Chitin_bind_1"/>
    <property type="match status" value="1"/>
</dbReference>
<dbReference type="PANTHER" id="PTHR37245:SF4">
    <property type="entry name" value="PAMP-INDUCED SECRETED PEPTIDE 1"/>
    <property type="match status" value="1"/>
</dbReference>
<dbReference type="PANTHER" id="PTHR37245">
    <property type="entry name" value="PAMP-INDUCED SECRETED PEPTIDE 1"/>
    <property type="match status" value="1"/>
</dbReference>
<evidence type="ECO:0000313" key="6">
    <source>
        <dbReference type="EMBL" id="KAG5530520.1"/>
    </source>
</evidence>
<comment type="caution">
    <text evidence="6">The sequence shown here is derived from an EMBL/GenBank/DDBJ whole genome shotgun (WGS) entry which is preliminary data.</text>
</comment>
<feature type="chain" id="PRO_5043619190" description="Chitin-binding type-1 domain-containing protein" evidence="4">
    <location>
        <begin position="29"/>
        <end position="123"/>
    </location>
</feature>
<sequence length="123" mass="12790">MSATMHNLLTIILTGILAGAALPILISGQNCGCVADMCCSKFGYCGIGDAYCGPGCQAGPCSSTTAHPVFSHVRVGAIRVLSKDFAGENHLEAYPSMYENAKLTMACWLERLASGPSPRGPGH</sequence>
<dbReference type="SMART" id="SM00270">
    <property type="entry name" value="ChtBD1"/>
    <property type="match status" value="1"/>
</dbReference>
<dbReference type="InterPro" id="IPR018371">
    <property type="entry name" value="Chitin-binding_1_CS"/>
</dbReference>
<evidence type="ECO:0000256" key="4">
    <source>
        <dbReference type="SAM" id="SignalP"/>
    </source>
</evidence>
<feature type="disulfide bond" evidence="3">
    <location>
        <begin position="38"/>
        <end position="52"/>
    </location>
</feature>
<dbReference type="SUPFAM" id="SSF57016">
    <property type="entry name" value="Plant lectins/antimicrobial peptides"/>
    <property type="match status" value="1"/>
</dbReference>
<evidence type="ECO:0000256" key="2">
    <source>
        <dbReference type="ARBA" id="ARBA00023157"/>
    </source>
</evidence>
<dbReference type="EMBL" id="JACTNZ010000009">
    <property type="protein sequence ID" value="KAG5530520.1"/>
    <property type="molecule type" value="Genomic_DNA"/>
</dbReference>
<organism evidence="6 7">
    <name type="scientific">Rhododendron griersonianum</name>
    <dbReference type="NCBI Taxonomy" id="479676"/>
    <lineage>
        <taxon>Eukaryota</taxon>
        <taxon>Viridiplantae</taxon>
        <taxon>Streptophyta</taxon>
        <taxon>Embryophyta</taxon>
        <taxon>Tracheophyta</taxon>
        <taxon>Spermatophyta</taxon>
        <taxon>Magnoliopsida</taxon>
        <taxon>eudicotyledons</taxon>
        <taxon>Gunneridae</taxon>
        <taxon>Pentapetalae</taxon>
        <taxon>asterids</taxon>
        <taxon>Ericales</taxon>
        <taxon>Ericaceae</taxon>
        <taxon>Ericoideae</taxon>
        <taxon>Rhodoreae</taxon>
        <taxon>Rhododendron</taxon>
    </lineage>
</organism>
<evidence type="ECO:0000256" key="3">
    <source>
        <dbReference type="PROSITE-ProRule" id="PRU00261"/>
    </source>
</evidence>
<feature type="signal peptide" evidence="4">
    <location>
        <begin position="1"/>
        <end position="28"/>
    </location>
</feature>
<feature type="disulfide bond" evidence="3">
    <location>
        <begin position="33"/>
        <end position="45"/>
    </location>
</feature>
<name>A0AAV6IUL8_9ERIC</name>
<dbReference type="PROSITE" id="PS00026">
    <property type="entry name" value="CHIT_BIND_I_1"/>
    <property type="match status" value="1"/>
</dbReference>
<evidence type="ECO:0000313" key="7">
    <source>
        <dbReference type="Proteomes" id="UP000823749"/>
    </source>
</evidence>
<dbReference type="Gene3D" id="3.30.60.10">
    <property type="entry name" value="Endochitinase-like"/>
    <property type="match status" value="1"/>
</dbReference>
<reference evidence="6" key="1">
    <citation type="submission" date="2020-08" db="EMBL/GenBank/DDBJ databases">
        <title>Plant Genome Project.</title>
        <authorList>
            <person name="Zhang R.-G."/>
        </authorList>
    </citation>
    <scope>NUCLEOTIDE SEQUENCE</scope>
    <source>
        <strain evidence="6">WSP0</strain>
        <tissue evidence="6">Leaf</tissue>
    </source>
</reference>
<comment type="caution">
    <text evidence="3">Lacks conserved residue(s) required for the propagation of feature annotation.</text>
</comment>
<dbReference type="PROSITE" id="PS50941">
    <property type="entry name" value="CHIT_BIND_I_2"/>
    <property type="match status" value="1"/>
</dbReference>
<dbReference type="Proteomes" id="UP000823749">
    <property type="component" value="Chromosome 9"/>
</dbReference>
<dbReference type="InterPro" id="IPR036861">
    <property type="entry name" value="Endochitinase-like_sf"/>
</dbReference>
<keyword evidence="7" id="KW-1185">Reference proteome</keyword>
<keyword evidence="1 3" id="KW-0147">Chitin-binding</keyword>